<gene>
    <name evidence="18" type="ORF">niasHT_023239</name>
</gene>
<accession>A0ABD2JDC8</accession>
<evidence type="ECO:0000256" key="1">
    <source>
        <dbReference type="ARBA" id="ARBA00004123"/>
    </source>
</evidence>
<keyword evidence="13" id="KW-0539">Nucleus</keyword>
<keyword evidence="8" id="KW-0677">Repeat</keyword>
<dbReference type="InterPro" id="IPR055410">
    <property type="entry name" value="Beta-prop_CAF1B_HIR1"/>
</dbReference>
<evidence type="ECO:0000256" key="8">
    <source>
        <dbReference type="ARBA" id="ARBA00022737"/>
    </source>
</evidence>
<feature type="compositionally biased region" description="Basic and acidic residues" evidence="16">
    <location>
        <begin position="10"/>
        <end position="30"/>
    </location>
</feature>
<keyword evidence="11" id="KW-0156">Chromatin regulator</keyword>
<dbReference type="Proteomes" id="UP001620626">
    <property type="component" value="Unassembled WGS sequence"/>
</dbReference>
<evidence type="ECO:0000256" key="11">
    <source>
        <dbReference type="ARBA" id="ARBA00022853"/>
    </source>
</evidence>
<dbReference type="CDD" id="cd00773">
    <property type="entry name" value="HisRS-like_core"/>
    <property type="match status" value="1"/>
</dbReference>
<evidence type="ECO:0000256" key="16">
    <source>
        <dbReference type="SAM" id="MobiDB-lite"/>
    </source>
</evidence>
<keyword evidence="9" id="KW-0547">Nucleotide-binding</keyword>
<evidence type="ECO:0000256" key="15">
    <source>
        <dbReference type="PROSITE-ProRule" id="PRU00221"/>
    </source>
</evidence>
<dbReference type="EMBL" id="JBICBT010000998">
    <property type="protein sequence ID" value="KAL3088621.1"/>
    <property type="molecule type" value="Genomic_DNA"/>
</dbReference>
<dbReference type="SUPFAM" id="SSF55681">
    <property type="entry name" value="Class II aaRS and biotin synthetases"/>
    <property type="match status" value="1"/>
</dbReference>
<dbReference type="FunFam" id="3.30.930.10:FF:000061">
    <property type="entry name" value="Histidine--tRNA ligase, cytoplasmic"/>
    <property type="match status" value="1"/>
</dbReference>
<dbReference type="InterPro" id="IPR015943">
    <property type="entry name" value="WD40/YVTN_repeat-like_dom_sf"/>
</dbReference>
<reference evidence="18 19" key="1">
    <citation type="submission" date="2024-10" db="EMBL/GenBank/DDBJ databases">
        <authorList>
            <person name="Kim D."/>
        </authorList>
    </citation>
    <scope>NUCLEOTIDE SEQUENCE [LARGE SCALE GENOMIC DNA]</scope>
    <source>
        <strain evidence="18">BH-2024</strain>
    </source>
</reference>
<dbReference type="GO" id="GO:0005634">
    <property type="term" value="C:nucleus"/>
    <property type="evidence" value="ECO:0007669"/>
    <property type="project" value="UniProtKB-SubCell"/>
</dbReference>
<dbReference type="SMART" id="SM00320">
    <property type="entry name" value="WD40"/>
    <property type="match status" value="5"/>
</dbReference>
<name>A0ABD2JDC8_9BILA</name>
<keyword evidence="19" id="KW-1185">Reference proteome</keyword>
<dbReference type="InterPro" id="IPR036322">
    <property type="entry name" value="WD40_repeat_dom_sf"/>
</dbReference>
<feature type="repeat" description="WD" evidence="15">
    <location>
        <begin position="772"/>
        <end position="806"/>
    </location>
</feature>
<evidence type="ECO:0000256" key="9">
    <source>
        <dbReference type="ARBA" id="ARBA00022741"/>
    </source>
</evidence>
<evidence type="ECO:0000313" key="19">
    <source>
        <dbReference type="Proteomes" id="UP001620626"/>
    </source>
</evidence>
<feature type="domain" description="Aminoacyl-transfer RNA synthetases class-II family profile" evidence="17">
    <location>
        <begin position="95"/>
        <end position="489"/>
    </location>
</feature>
<dbReference type="PANTHER" id="PTHR11476:SF7">
    <property type="entry name" value="HISTIDINE--TRNA LIGASE"/>
    <property type="match status" value="1"/>
</dbReference>
<dbReference type="FunFam" id="3.40.50.800:FF:000012">
    <property type="entry name" value="Histidine--tRNA ligase, cytoplasmic"/>
    <property type="match status" value="1"/>
</dbReference>
<evidence type="ECO:0000256" key="5">
    <source>
        <dbReference type="ARBA" id="ARBA00015302"/>
    </source>
</evidence>
<feature type="region of interest" description="Disordered" evidence="16">
    <location>
        <begin position="1"/>
        <end position="44"/>
    </location>
</feature>
<comment type="caution">
    <text evidence="18">The sequence shown here is derived from an EMBL/GenBank/DDBJ whole genome shotgun (WGS) entry which is preliminary data.</text>
</comment>
<keyword evidence="6 15" id="KW-0853">WD repeat</keyword>
<comment type="similarity">
    <text evidence="3">Belongs to the class-II aminoacyl-tRNA synthetase family.</text>
</comment>
<evidence type="ECO:0000259" key="17">
    <source>
        <dbReference type="PROSITE" id="PS50862"/>
    </source>
</evidence>
<comment type="catalytic activity">
    <reaction evidence="14">
        <text>tRNA(His) + L-histidine + ATP = L-histidyl-tRNA(His) + AMP + diphosphate + H(+)</text>
        <dbReference type="Rhea" id="RHEA:17313"/>
        <dbReference type="Rhea" id="RHEA-COMP:9665"/>
        <dbReference type="Rhea" id="RHEA-COMP:9689"/>
        <dbReference type="ChEBI" id="CHEBI:15378"/>
        <dbReference type="ChEBI" id="CHEBI:30616"/>
        <dbReference type="ChEBI" id="CHEBI:33019"/>
        <dbReference type="ChEBI" id="CHEBI:57595"/>
        <dbReference type="ChEBI" id="CHEBI:78442"/>
        <dbReference type="ChEBI" id="CHEBI:78527"/>
        <dbReference type="ChEBI" id="CHEBI:456215"/>
        <dbReference type="EC" id="6.1.1.21"/>
    </reaction>
</comment>
<dbReference type="InterPro" id="IPR001680">
    <property type="entry name" value="WD40_rpt"/>
</dbReference>
<comment type="subcellular location">
    <subcellularLocation>
        <location evidence="1">Nucleus</location>
    </subcellularLocation>
</comment>
<evidence type="ECO:0000313" key="18">
    <source>
        <dbReference type="EMBL" id="KAL3088621.1"/>
    </source>
</evidence>
<dbReference type="Gene3D" id="3.30.930.10">
    <property type="entry name" value="Bira Bifunctional Protein, Domain 2"/>
    <property type="match status" value="1"/>
</dbReference>
<evidence type="ECO:0000256" key="13">
    <source>
        <dbReference type="ARBA" id="ARBA00023242"/>
    </source>
</evidence>
<dbReference type="Pfam" id="PF13393">
    <property type="entry name" value="tRNA-synt_His"/>
    <property type="match status" value="2"/>
</dbReference>
<evidence type="ECO:0000256" key="6">
    <source>
        <dbReference type="ARBA" id="ARBA00022574"/>
    </source>
</evidence>
<protein>
    <recommendedName>
        <fullName evidence="5">Histidine--tRNA ligase, cytoplasmic</fullName>
        <ecNumber evidence="4">6.1.1.21</ecNumber>
    </recommendedName>
</protein>
<proteinExistence type="inferred from homology"/>
<organism evidence="18 19">
    <name type="scientific">Heterodera trifolii</name>
    <dbReference type="NCBI Taxonomy" id="157864"/>
    <lineage>
        <taxon>Eukaryota</taxon>
        <taxon>Metazoa</taxon>
        <taxon>Ecdysozoa</taxon>
        <taxon>Nematoda</taxon>
        <taxon>Chromadorea</taxon>
        <taxon>Rhabditida</taxon>
        <taxon>Tylenchina</taxon>
        <taxon>Tylenchomorpha</taxon>
        <taxon>Tylenchoidea</taxon>
        <taxon>Heteroderidae</taxon>
        <taxon>Heteroderinae</taxon>
        <taxon>Heterodera</taxon>
    </lineage>
</organism>
<dbReference type="GO" id="GO:0004821">
    <property type="term" value="F:histidine-tRNA ligase activity"/>
    <property type="evidence" value="ECO:0007669"/>
    <property type="project" value="UniProtKB-EC"/>
</dbReference>
<dbReference type="SUPFAM" id="SSF50978">
    <property type="entry name" value="WD40 repeat-like"/>
    <property type="match status" value="1"/>
</dbReference>
<dbReference type="SUPFAM" id="SSF52954">
    <property type="entry name" value="Class II aaRS ABD-related"/>
    <property type="match status" value="1"/>
</dbReference>
<keyword evidence="7" id="KW-0436">Ligase</keyword>
<sequence>MGLNSIEWKNGAERVRKRGGGRERERKNWETEDGLAAEEQRQRKRSFAHCSMNNGRKEERKVSMMNAASDAPNVNDFIAEKNCEVKAKKEAFQKKKMELGDDFKSKYELKTPKGTRDFGPEQMATREKVLAIVTETFKRHGAVTMETPVFELREVLMGKYGEEGTKLVYDLADQGGELCSLRYDLTVPFARYLAANKVEKIKRYQIAKVYRRDQPVMTKGRYREFYQCDFDIAGNGEVMVQEAECLKIMDEVLTKLDIGAFEIRINHRLLLDGVFAACGVPEPLLKTVSSSVDKLDKQPWTEVREELVKDKGVEENTVQRLGQLVCLRDRHPDWDNRTLLEWFSEKRWTDEDDFPPFSEKHLQNIDQAVAEMKLLIRYAQLFGSDPSRIVFQPSLARGLDYYTGIIFEVVMKDSPSSLAVGSVAAGGRYDKLVGMFTDMGRNKDDGGVATAPKKRPEVPCVGISFGIERLFTIMEQKARADSNAVKVSPTQVYVASVSVAKEETDKMLEQRMRLCAQLWNAEIRAETGYKANVKFLQQIKFCEIQQIQWMLILGPEEIAKNSVKLRYIPAKDKGEELVTMDKLIDVLREKLENDEMTTNSGDQLLHFYMPRIFWHDRKGILSIDVLQQRQTEAKVALKKENDQQHHMAYKIVTASMQKEIRVWNFGFIENLVGSSTKKTMTSNTEPKIIPIPAEKPKATAPKQLQVEDEDSIMFLDDTEKENGAKNCEAEALKKVELEDERKQKEVVEQNNAGKRSIAVPQNQLSVEFLANIEGHRGTTNIVRFSPNGTYIASGDADGFLFVWKLEQEILECEVQMLEEPATVRQRDADPEMDIPPNKENWARAFRSPIRHDGDVTGISWSPDSQMLASVSMDDSVAVHRADNGKRVWAIRNFRHFANGIVWDPCGKYIIAMSTDRRMDILDATKGTRLRCCHQIEFPLTPLLRADNFEIHQKLYKVFHDDQLFAFQRGVEFSPCGGVVFAPAVHLEVAALNVYGVFAFRRSDLDSCRPTALYQTLKPAIQAKCSPILYKLADGPNFLGLSHRIIFAVLCRDSVLLYSSQNEFPLAYIENLQYDKLTSMAWTPDGRVLAVSSMEGFNSFITVDSSKLGTPIELQNAVTPFGDEVAMSPLNKAKKNIRKRCPEK</sequence>
<evidence type="ECO:0000256" key="7">
    <source>
        <dbReference type="ARBA" id="ARBA00022598"/>
    </source>
</evidence>
<dbReference type="PANTHER" id="PTHR11476">
    <property type="entry name" value="HISTIDYL-TRNA SYNTHETASE"/>
    <property type="match status" value="1"/>
</dbReference>
<comment type="similarity">
    <text evidence="2">Belongs to the WD repeat HIR1 family.</text>
</comment>
<dbReference type="PROSITE" id="PS50294">
    <property type="entry name" value="WD_REPEATS_REGION"/>
    <property type="match status" value="1"/>
</dbReference>
<dbReference type="Pfam" id="PF03129">
    <property type="entry name" value="HGTP_anticodon"/>
    <property type="match status" value="1"/>
</dbReference>
<dbReference type="Gene3D" id="3.40.50.800">
    <property type="entry name" value="Anticodon-binding domain"/>
    <property type="match status" value="1"/>
</dbReference>
<keyword evidence="10" id="KW-0067">ATP-binding</keyword>
<keyword evidence="12" id="KW-0648">Protein biosynthesis</keyword>
<dbReference type="Gene3D" id="2.130.10.10">
    <property type="entry name" value="YVTN repeat-like/Quinoprotein amine dehydrogenase"/>
    <property type="match status" value="1"/>
</dbReference>
<dbReference type="PROSITE" id="PS50862">
    <property type="entry name" value="AA_TRNA_LIGASE_II"/>
    <property type="match status" value="1"/>
</dbReference>
<evidence type="ECO:0000256" key="3">
    <source>
        <dbReference type="ARBA" id="ARBA00008226"/>
    </source>
</evidence>
<evidence type="ECO:0000256" key="10">
    <source>
        <dbReference type="ARBA" id="ARBA00022840"/>
    </source>
</evidence>
<dbReference type="InterPro" id="IPR036621">
    <property type="entry name" value="Anticodon-bd_dom_sf"/>
</dbReference>
<dbReference type="InterPro" id="IPR004154">
    <property type="entry name" value="Anticodon-bd"/>
</dbReference>
<evidence type="ECO:0000256" key="2">
    <source>
        <dbReference type="ARBA" id="ARBA00007306"/>
    </source>
</evidence>
<evidence type="ECO:0000256" key="12">
    <source>
        <dbReference type="ARBA" id="ARBA00022917"/>
    </source>
</evidence>
<dbReference type="Pfam" id="PF24105">
    <property type="entry name" value="Beta-prop_CAF1B_HIR1"/>
    <property type="match status" value="1"/>
</dbReference>
<dbReference type="EC" id="6.1.1.21" evidence="4"/>
<evidence type="ECO:0000256" key="4">
    <source>
        <dbReference type="ARBA" id="ARBA00012815"/>
    </source>
</evidence>
<dbReference type="PROSITE" id="PS50082">
    <property type="entry name" value="WD_REPEATS_2"/>
    <property type="match status" value="2"/>
</dbReference>
<dbReference type="InterPro" id="IPR041715">
    <property type="entry name" value="HisRS-like_core"/>
</dbReference>
<dbReference type="GO" id="GO:0005524">
    <property type="term" value="F:ATP binding"/>
    <property type="evidence" value="ECO:0007669"/>
    <property type="project" value="UniProtKB-KW"/>
</dbReference>
<feature type="repeat" description="WD" evidence="15">
    <location>
        <begin position="848"/>
        <end position="889"/>
    </location>
</feature>
<dbReference type="InterPro" id="IPR006195">
    <property type="entry name" value="aa-tRNA-synth_II"/>
</dbReference>
<dbReference type="InterPro" id="IPR045864">
    <property type="entry name" value="aa-tRNA-synth_II/BPL/LPL"/>
</dbReference>
<dbReference type="AlphaFoldDB" id="A0ABD2JDC8"/>
<evidence type="ECO:0000256" key="14">
    <source>
        <dbReference type="ARBA" id="ARBA00047639"/>
    </source>
</evidence>
<dbReference type="GO" id="GO:0006325">
    <property type="term" value="P:chromatin organization"/>
    <property type="evidence" value="ECO:0007669"/>
    <property type="project" value="UniProtKB-KW"/>
</dbReference>
<dbReference type="GO" id="GO:0006412">
    <property type="term" value="P:translation"/>
    <property type="evidence" value="ECO:0007669"/>
    <property type="project" value="UniProtKB-KW"/>
</dbReference>